<proteinExistence type="predicted"/>
<sequence>MRLVLLSLELAVCRLAPEEAIPAWAVRRTGFFSITSTEDELSLVCVADSVPEEVRCERNWRAIKVVGPLDFALVGILASLSSTLAQAQVSIFAVSTFDTDYILVKEPQLAQAVDALEQAGHELIQA</sequence>
<evidence type="ECO:0000259" key="2">
    <source>
        <dbReference type="Pfam" id="PF21631"/>
    </source>
</evidence>
<dbReference type="CDD" id="cd04868">
    <property type="entry name" value="ACT_AK-like"/>
    <property type="match status" value="1"/>
</dbReference>
<feature type="domain" description="CASTOR ACT" evidence="1">
    <location>
        <begin position="56"/>
        <end position="117"/>
    </location>
</feature>
<comment type="caution">
    <text evidence="3">The sequence shown here is derived from an EMBL/GenBank/DDBJ whole genome shotgun (WGS) entry which is preliminary data.</text>
</comment>
<dbReference type="InterPro" id="IPR051719">
    <property type="entry name" value="CASTOR_mTORC1"/>
</dbReference>
<dbReference type="RefSeq" id="WP_201362627.1">
    <property type="nucleotide sequence ID" value="NZ_BNJJ01000007.1"/>
</dbReference>
<keyword evidence="4" id="KW-1185">Reference proteome</keyword>
<accession>A0ABQ3VH58</accession>
<dbReference type="InterPro" id="IPR027795">
    <property type="entry name" value="CASTOR_ACT_dom"/>
</dbReference>
<reference evidence="3 4" key="1">
    <citation type="journal article" date="2021" name="Int. J. Syst. Evol. Microbiol.">
        <title>Reticulibacter mediterranei gen. nov., sp. nov., within the new family Reticulibacteraceae fam. nov., and Ktedonospora formicarum gen. nov., sp. nov., Ktedonobacter robiniae sp. nov., Dictyobacter formicarum sp. nov. and Dictyobacter arantiisoli sp. nov., belonging to the class Ktedonobacteria.</title>
        <authorList>
            <person name="Yabe S."/>
            <person name="Zheng Y."/>
            <person name="Wang C.M."/>
            <person name="Sakai Y."/>
            <person name="Abe K."/>
            <person name="Yokota A."/>
            <person name="Donadio S."/>
            <person name="Cavaletti L."/>
            <person name="Monciardini P."/>
        </authorList>
    </citation>
    <scope>NUCLEOTIDE SEQUENCE [LARGE SCALE GENOMIC DNA]</scope>
    <source>
        <strain evidence="3 4">SOSP1-9</strain>
    </source>
</reference>
<evidence type="ECO:0000313" key="3">
    <source>
        <dbReference type="EMBL" id="GHO85011.1"/>
    </source>
</evidence>
<dbReference type="PANTHER" id="PTHR31131">
    <property type="entry name" value="CHROMOSOME 1, WHOLE GENOME SHOTGUN SEQUENCE"/>
    <property type="match status" value="1"/>
</dbReference>
<organism evidence="3 4">
    <name type="scientific">Dictyobacter formicarum</name>
    <dbReference type="NCBI Taxonomy" id="2778368"/>
    <lineage>
        <taxon>Bacteria</taxon>
        <taxon>Bacillati</taxon>
        <taxon>Chloroflexota</taxon>
        <taxon>Ktedonobacteria</taxon>
        <taxon>Ktedonobacterales</taxon>
        <taxon>Dictyobacteraceae</taxon>
        <taxon>Dictyobacter</taxon>
    </lineage>
</organism>
<dbReference type="PIRSF" id="PIRSF008459">
    <property type="entry name" value="UCP008459"/>
    <property type="match status" value="1"/>
</dbReference>
<feature type="domain" description="A9CJY8-like N-terminal" evidence="2">
    <location>
        <begin position="11"/>
        <end position="53"/>
    </location>
</feature>
<dbReference type="Proteomes" id="UP000635565">
    <property type="component" value="Unassembled WGS sequence"/>
</dbReference>
<dbReference type="SUPFAM" id="SSF55021">
    <property type="entry name" value="ACT-like"/>
    <property type="match status" value="2"/>
</dbReference>
<dbReference type="PANTHER" id="PTHR31131:SF6">
    <property type="entry name" value="CASTOR ACT DOMAIN-CONTAINING PROTEIN"/>
    <property type="match status" value="1"/>
</dbReference>
<dbReference type="InterPro" id="IPR049447">
    <property type="entry name" value="A9CJY8-like_N"/>
</dbReference>
<gene>
    <name evidence="3" type="ORF">KSZ_30170</name>
</gene>
<dbReference type="EMBL" id="BNJJ01000007">
    <property type="protein sequence ID" value="GHO85011.1"/>
    <property type="molecule type" value="Genomic_DNA"/>
</dbReference>
<dbReference type="Gene3D" id="3.30.2130.10">
    <property type="entry name" value="VC0802-like"/>
    <property type="match status" value="1"/>
</dbReference>
<dbReference type="Pfam" id="PF13840">
    <property type="entry name" value="ACT_7"/>
    <property type="match status" value="1"/>
</dbReference>
<evidence type="ECO:0000259" key="1">
    <source>
        <dbReference type="Pfam" id="PF13840"/>
    </source>
</evidence>
<protein>
    <submittedName>
        <fullName evidence="3">Amino acid-binding protein</fullName>
    </submittedName>
</protein>
<name>A0ABQ3VH58_9CHLR</name>
<dbReference type="InterPro" id="IPR016540">
    <property type="entry name" value="UCP008459"/>
</dbReference>
<dbReference type="Pfam" id="PF21631">
    <property type="entry name" value="A9CJY8-like_N"/>
    <property type="match status" value="1"/>
</dbReference>
<dbReference type="InterPro" id="IPR045865">
    <property type="entry name" value="ACT-like_dom_sf"/>
</dbReference>
<evidence type="ECO:0000313" key="4">
    <source>
        <dbReference type="Proteomes" id="UP000635565"/>
    </source>
</evidence>